<dbReference type="Proteomes" id="UP000030669">
    <property type="component" value="Unassembled WGS sequence"/>
</dbReference>
<dbReference type="RefSeq" id="XP_007866088.1">
    <property type="nucleotide sequence ID" value="XM_007867897.1"/>
</dbReference>
<accession>S7Q4U9</accession>
<dbReference type="KEGG" id="gtr:GLOTRDRAFT_41709"/>
<dbReference type="AlphaFoldDB" id="S7Q4U9"/>
<proteinExistence type="predicted"/>
<evidence type="ECO:0000313" key="1">
    <source>
        <dbReference type="EMBL" id="EPQ55041.1"/>
    </source>
</evidence>
<reference evidence="1 2" key="1">
    <citation type="journal article" date="2012" name="Science">
        <title>The Paleozoic origin of enzymatic lignin decomposition reconstructed from 31 fungal genomes.</title>
        <authorList>
            <person name="Floudas D."/>
            <person name="Binder M."/>
            <person name="Riley R."/>
            <person name="Barry K."/>
            <person name="Blanchette R.A."/>
            <person name="Henrissat B."/>
            <person name="Martinez A.T."/>
            <person name="Otillar R."/>
            <person name="Spatafora J.W."/>
            <person name="Yadav J.S."/>
            <person name="Aerts A."/>
            <person name="Benoit I."/>
            <person name="Boyd A."/>
            <person name="Carlson A."/>
            <person name="Copeland A."/>
            <person name="Coutinho P.M."/>
            <person name="de Vries R.P."/>
            <person name="Ferreira P."/>
            <person name="Findley K."/>
            <person name="Foster B."/>
            <person name="Gaskell J."/>
            <person name="Glotzer D."/>
            <person name="Gorecki P."/>
            <person name="Heitman J."/>
            <person name="Hesse C."/>
            <person name="Hori C."/>
            <person name="Igarashi K."/>
            <person name="Jurgens J.A."/>
            <person name="Kallen N."/>
            <person name="Kersten P."/>
            <person name="Kohler A."/>
            <person name="Kuees U."/>
            <person name="Kumar T.K.A."/>
            <person name="Kuo A."/>
            <person name="LaButti K."/>
            <person name="Larrondo L.F."/>
            <person name="Lindquist E."/>
            <person name="Ling A."/>
            <person name="Lombard V."/>
            <person name="Lucas S."/>
            <person name="Lundell T."/>
            <person name="Martin R."/>
            <person name="McLaughlin D.J."/>
            <person name="Morgenstern I."/>
            <person name="Morin E."/>
            <person name="Murat C."/>
            <person name="Nagy L.G."/>
            <person name="Nolan M."/>
            <person name="Ohm R.A."/>
            <person name="Patyshakuliyeva A."/>
            <person name="Rokas A."/>
            <person name="Ruiz-Duenas F.J."/>
            <person name="Sabat G."/>
            <person name="Salamov A."/>
            <person name="Samejima M."/>
            <person name="Schmutz J."/>
            <person name="Slot J.C."/>
            <person name="St John F."/>
            <person name="Stenlid J."/>
            <person name="Sun H."/>
            <person name="Sun S."/>
            <person name="Syed K."/>
            <person name="Tsang A."/>
            <person name="Wiebenga A."/>
            <person name="Young D."/>
            <person name="Pisabarro A."/>
            <person name="Eastwood D.C."/>
            <person name="Martin F."/>
            <person name="Cullen D."/>
            <person name="Grigoriev I.V."/>
            <person name="Hibbett D.S."/>
        </authorList>
    </citation>
    <scope>NUCLEOTIDE SEQUENCE [LARGE SCALE GENOMIC DNA]</scope>
    <source>
        <strain evidence="1 2">ATCC 11539</strain>
    </source>
</reference>
<gene>
    <name evidence="1" type="ORF">GLOTRDRAFT_41709</name>
</gene>
<dbReference type="HOGENOM" id="CLU_074642_0_0_1"/>
<dbReference type="GeneID" id="19306075"/>
<dbReference type="STRING" id="670483.S7Q4U9"/>
<dbReference type="OrthoDB" id="3171382at2759"/>
<name>S7Q4U9_GLOTA</name>
<organism evidence="1 2">
    <name type="scientific">Gloeophyllum trabeum (strain ATCC 11539 / FP-39264 / Madison 617)</name>
    <name type="common">Brown rot fungus</name>
    <dbReference type="NCBI Taxonomy" id="670483"/>
    <lineage>
        <taxon>Eukaryota</taxon>
        <taxon>Fungi</taxon>
        <taxon>Dikarya</taxon>
        <taxon>Basidiomycota</taxon>
        <taxon>Agaricomycotina</taxon>
        <taxon>Agaricomycetes</taxon>
        <taxon>Gloeophyllales</taxon>
        <taxon>Gloeophyllaceae</taxon>
        <taxon>Gloeophyllum</taxon>
    </lineage>
</organism>
<keyword evidence="2" id="KW-1185">Reference proteome</keyword>
<dbReference type="EMBL" id="KB469302">
    <property type="protein sequence ID" value="EPQ55041.1"/>
    <property type="molecule type" value="Genomic_DNA"/>
</dbReference>
<dbReference type="OMA" id="CRSLCIR"/>
<dbReference type="eggNOG" id="ENOG502SNWQ">
    <property type="taxonomic scope" value="Eukaryota"/>
</dbReference>
<protein>
    <submittedName>
        <fullName evidence="1">Uncharacterized protein</fullName>
    </submittedName>
</protein>
<evidence type="ECO:0000313" key="2">
    <source>
        <dbReference type="Proteomes" id="UP000030669"/>
    </source>
</evidence>
<sequence length="300" mass="33349">MSAKPSREDVQAVPRSLFSMLPNIYVLRPPQGKHSRKTDERCFIYCAQSVVGRVNRQTPRCRSLCLRKVFVHEVYKAVAVREAEGRREVIPVKAQIPLPQEGQDPAAFFWPVGDDDDEGAGAGTGKGREARCWDAGWYLWYSRNPWAARERINVMAMPLPVQATWEAHKKGANVKRAKGAGAGALGQDEARWSHVGPGMTRGGPLFPDLVGETVLFPVELPSFEPMQRMLTNVLAPAGRTLALVADTAKSGAFLQFSARWWEKATGPEPWTLARNSIEKAREVLKSWADEGDEDDKRKGL</sequence>